<protein>
    <submittedName>
        <fullName evidence="5">CRP-like cAMP-binding protein</fullName>
    </submittedName>
</protein>
<evidence type="ECO:0000259" key="4">
    <source>
        <dbReference type="PROSITE" id="PS51063"/>
    </source>
</evidence>
<dbReference type="SUPFAM" id="SSF51206">
    <property type="entry name" value="cAMP-binding domain-like"/>
    <property type="match status" value="1"/>
</dbReference>
<sequence length="247" mass="27219">MKNQSETHFETRHTESLERMLSSFGPLGADDIAYIRDCFTGAQQTHAAGTPVPLAPERNEARLVFKGWAARGAMLEDGRRQIVGLNLPGEIIVASGAVDADMLVWALTDAVTIDATAFWTAMSQPPTQSARLLEAWRHFRTAERLRMARQVIRLGRLNAYERTAHLLLELHERQARLGPVVAGVLHLPLTQDMLADILGLSAVHMNRTLQQLRRNALVDYRAGRAVLQNLTSLAQAANLSADCGPSL</sequence>
<dbReference type="AlphaFoldDB" id="A0A7W7IP45"/>
<dbReference type="GO" id="GO:0003677">
    <property type="term" value="F:DNA binding"/>
    <property type="evidence" value="ECO:0007669"/>
    <property type="project" value="UniProtKB-KW"/>
</dbReference>
<keyword evidence="2" id="KW-0238">DNA-binding</keyword>
<reference evidence="5 6" key="1">
    <citation type="submission" date="2020-08" db="EMBL/GenBank/DDBJ databases">
        <title>Functional genomics of gut bacteria from endangered species of beetles.</title>
        <authorList>
            <person name="Carlos-Shanley C."/>
        </authorList>
    </citation>
    <scope>NUCLEOTIDE SEQUENCE [LARGE SCALE GENOMIC DNA]</scope>
    <source>
        <strain evidence="5 6">S00123</strain>
    </source>
</reference>
<keyword evidence="3" id="KW-0804">Transcription</keyword>
<keyword evidence="6" id="KW-1185">Reference proteome</keyword>
<proteinExistence type="predicted"/>
<accession>A0A7W7IP45</accession>
<evidence type="ECO:0000313" key="6">
    <source>
        <dbReference type="Proteomes" id="UP000539957"/>
    </source>
</evidence>
<comment type="caution">
    <text evidence="5">The sequence shown here is derived from an EMBL/GenBank/DDBJ whole genome shotgun (WGS) entry which is preliminary data.</text>
</comment>
<evidence type="ECO:0000256" key="3">
    <source>
        <dbReference type="ARBA" id="ARBA00023163"/>
    </source>
</evidence>
<dbReference type="InterPro" id="IPR014710">
    <property type="entry name" value="RmlC-like_jellyroll"/>
</dbReference>
<dbReference type="InterPro" id="IPR012318">
    <property type="entry name" value="HTH_CRP"/>
</dbReference>
<dbReference type="EMBL" id="JACHKY010000002">
    <property type="protein sequence ID" value="MBB4797445.1"/>
    <property type="molecule type" value="Genomic_DNA"/>
</dbReference>
<dbReference type="GO" id="GO:0006355">
    <property type="term" value="P:regulation of DNA-templated transcription"/>
    <property type="evidence" value="ECO:0007669"/>
    <property type="project" value="InterPro"/>
</dbReference>
<gene>
    <name evidence="5" type="ORF">HNP32_001169</name>
</gene>
<evidence type="ECO:0000256" key="2">
    <source>
        <dbReference type="ARBA" id="ARBA00023125"/>
    </source>
</evidence>
<organism evidence="5 6">
    <name type="scientific">Brevundimonas bullata</name>
    <dbReference type="NCBI Taxonomy" id="13160"/>
    <lineage>
        <taxon>Bacteria</taxon>
        <taxon>Pseudomonadati</taxon>
        <taxon>Pseudomonadota</taxon>
        <taxon>Alphaproteobacteria</taxon>
        <taxon>Caulobacterales</taxon>
        <taxon>Caulobacteraceae</taxon>
        <taxon>Brevundimonas</taxon>
    </lineage>
</organism>
<evidence type="ECO:0000313" key="5">
    <source>
        <dbReference type="EMBL" id="MBB4797445.1"/>
    </source>
</evidence>
<name>A0A7W7IP45_9CAUL</name>
<dbReference type="PROSITE" id="PS51063">
    <property type="entry name" value="HTH_CRP_2"/>
    <property type="match status" value="1"/>
</dbReference>
<keyword evidence="1" id="KW-0805">Transcription regulation</keyword>
<dbReference type="SUPFAM" id="SSF46785">
    <property type="entry name" value="Winged helix' DNA-binding domain"/>
    <property type="match status" value="1"/>
</dbReference>
<dbReference type="Proteomes" id="UP000539957">
    <property type="component" value="Unassembled WGS sequence"/>
</dbReference>
<dbReference type="InterPro" id="IPR018490">
    <property type="entry name" value="cNMP-bd_dom_sf"/>
</dbReference>
<feature type="domain" description="HTH crp-type" evidence="4">
    <location>
        <begin position="157"/>
        <end position="231"/>
    </location>
</feature>
<dbReference type="InterPro" id="IPR036390">
    <property type="entry name" value="WH_DNA-bd_sf"/>
</dbReference>
<dbReference type="Pfam" id="PF13545">
    <property type="entry name" value="HTH_Crp_2"/>
    <property type="match status" value="1"/>
</dbReference>
<dbReference type="RefSeq" id="WP_184268057.1">
    <property type="nucleotide sequence ID" value="NZ_JACHKY010000002.1"/>
</dbReference>
<evidence type="ECO:0000256" key="1">
    <source>
        <dbReference type="ARBA" id="ARBA00023015"/>
    </source>
</evidence>
<dbReference type="Gene3D" id="2.60.120.10">
    <property type="entry name" value="Jelly Rolls"/>
    <property type="match status" value="1"/>
</dbReference>